<accession>A0A1B6G0Q1</accession>
<name>A0A1B6G0Q1_9HEMI</name>
<protein>
    <submittedName>
        <fullName evidence="1">Uncharacterized protein</fullName>
    </submittedName>
</protein>
<reference evidence="1" key="1">
    <citation type="submission" date="2015-11" db="EMBL/GenBank/DDBJ databases">
        <title>De novo transcriptome assembly of four potential Pierce s Disease insect vectors from Arizona vineyards.</title>
        <authorList>
            <person name="Tassone E.E."/>
        </authorList>
    </citation>
    <scope>NUCLEOTIDE SEQUENCE</scope>
</reference>
<evidence type="ECO:0000313" key="1">
    <source>
        <dbReference type="EMBL" id="JAS56000.1"/>
    </source>
</evidence>
<proteinExistence type="predicted"/>
<dbReference type="EMBL" id="GECZ01013769">
    <property type="protein sequence ID" value="JAS56000.1"/>
    <property type="molecule type" value="Transcribed_RNA"/>
</dbReference>
<feature type="non-terminal residue" evidence="1">
    <location>
        <position position="105"/>
    </location>
</feature>
<dbReference type="AlphaFoldDB" id="A0A1B6G0Q1"/>
<organism evidence="1">
    <name type="scientific">Cuerna arida</name>
    <dbReference type="NCBI Taxonomy" id="1464854"/>
    <lineage>
        <taxon>Eukaryota</taxon>
        <taxon>Metazoa</taxon>
        <taxon>Ecdysozoa</taxon>
        <taxon>Arthropoda</taxon>
        <taxon>Hexapoda</taxon>
        <taxon>Insecta</taxon>
        <taxon>Pterygota</taxon>
        <taxon>Neoptera</taxon>
        <taxon>Paraneoptera</taxon>
        <taxon>Hemiptera</taxon>
        <taxon>Auchenorrhyncha</taxon>
        <taxon>Membracoidea</taxon>
        <taxon>Cicadellidae</taxon>
        <taxon>Cicadellinae</taxon>
        <taxon>Proconiini</taxon>
        <taxon>Cuerna</taxon>
    </lineage>
</organism>
<sequence>TAAHERVLPTGMNLMPFSSLNLKAPQSALLKFHLGLGKDLTSGTCIPIDTKTGLCCEWGKASRTFLLAGINLSDRSLEQKHKSGEYPRRQRAELKTSAYEDVLRH</sequence>
<gene>
    <name evidence="1" type="ORF">g.49551</name>
</gene>
<feature type="non-terminal residue" evidence="1">
    <location>
        <position position="1"/>
    </location>
</feature>